<feature type="compositionally biased region" description="Polar residues" evidence="1">
    <location>
        <begin position="355"/>
        <end position="366"/>
    </location>
</feature>
<dbReference type="InterPro" id="IPR018392">
    <property type="entry name" value="LysM"/>
</dbReference>
<organism evidence="3 4">
    <name type="scientific">Synchytrium microbalum</name>
    <dbReference type="NCBI Taxonomy" id="1806994"/>
    <lineage>
        <taxon>Eukaryota</taxon>
        <taxon>Fungi</taxon>
        <taxon>Fungi incertae sedis</taxon>
        <taxon>Chytridiomycota</taxon>
        <taxon>Chytridiomycota incertae sedis</taxon>
        <taxon>Chytridiomycetes</taxon>
        <taxon>Synchytriales</taxon>
        <taxon>Synchytriaceae</taxon>
        <taxon>Synchytrium</taxon>
    </lineage>
</organism>
<feature type="region of interest" description="Disordered" evidence="1">
    <location>
        <begin position="347"/>
        <end position="366"/>
    </location>
</feature>
<dbReference type="CDD" id="cd00118">
    <property type="entry name" value="LysM"/>
    <property type="match status" value="1"/>
</dbReference>
<dbReference type="RefSeq" id="XP_031022074.1">
    <property type="nucleotide sequence ID" value="XM_031171947.1"/>
</dbReference>
<dbReference type="SMART" id="SM00257">
    <property type="entry name" value="LysM"/>
    <property type="match status" value="1"/>
</dbReference>
<dbReference type="Gene3D" id="3.10.350.10">
    <property type="entry name" value="LysM domain"/>
    <property type="match status" value="1"/>
</dbReference>
<name>A0A507BKS2_9FUNG</name>
<sequence length="366" mass="39906">MLATSTYLQTTTSTKRSVKHKIKESDTLAGIAIHYGIPIDDLKRTNRIWDTSDIHQLSELSIPLELCSVAHLYSRLPAHQQSESFGDTSSLSDTGYSSFTGNGDVLSLDDPWSNNHHRNSSSDEREDNAHQILTPSDPRPSFARQQLPLHLLPQIPPPIINPSNAATPTSTADILRAVDSDVATALSSIIAAAAKPSKPVMTYFNLEQPNGSTSLANGSAFTTSPISPILEKGIIQDPNVMWQQFVGVGRQPGVRRTRIRADSSFGSGDAWSWIYNCFGSSSSIPYTDLPTESENHTPITNHTDTSVKATITRLFESCMRNLGIWSSSPPIHLSRDSSGLLGFDSRSESRPDLYGSTSQQRGVISI</sequence>
<dbReference type="EMBL" id="QEAO01000071">
    <property type="protein sequence ID" value="TPX30407.1"/>
    <property type="molecule type" value="Genomic_DNA"/>
</dbReference>
<dbReference type="Pfam" id="PF01476">
    <property type="entry name" value="LysM"/>
    <property type="match status" value="1"/>
</dbReference>
<dbReference type="GeneID" id="42007244"/>
<dbReference type="Proteomes" id="UP000319731">
    <property type="component" value="Unassembled WGS sequence"/>
</dbReference>
<dbReference type="InterPro" id="IPR045030">
    <property type="entry name" value="LYSM1-4"/>
</dbReference>
<evidence type="ECO:0000256" key="1">
    <source>
        <dbReference type="SAM" id="MobiDB-lite"/>
    </source>
</evidence>
<reference evidence="3 4" key="1">
    <citation type="journal article" date="2019" name="Sci. Rep.">
        <title>Comparative genomics of chytrid fungi reveal insights into the obligate biotrophic and pathogenic lifestyle of Synchytrium endobioticum.</title>
        <authorList>
            <person name="van de Vossenberg B.T.L.H."/>
            <person name="Warris S."/>
            <person name="Nguyen H.D.T."/>
            <person name="van Gent-Pelzer M.P.E."/>
            <person name="Joly D.L."/>
            <person name="van de Geest H.C."/>
            <person name="Bonants P.J.M."/>
            <person name="Smith D.S."/>
            <person name="Levesque C.A."/>
            <person name="van der Lee T.A.J."/>
        </authorList>
    </citation>
    <scope>NUCLEOTIDE SEQUENCE [LARGE SCALE GENOMIC DNA]</scope>
    <source>
        <strain evidence="3 4">JEL517</strain>
    </source>
</reference>
<gene>
    <name evidence="3" type="ORF">SmJEL517_g06021</name>
</gene>
<evidence type="ECO:0000313" key="3">
    <source>
        <dbReference type="EMBL" id="TPX30407.1"/>
    </source>
</evidence>
<dbReference type="PANTHER" id="PTHR20932">
    <property type="entry name" value="LYSM AND PUTATIVE PEPTIDOGLYCAN-BINDING DOMAIN-CONTAINING PROTEIN"/>
    <property type="match status" value="1"/>
</dbReference>
<accession>A0A507BKS2</accession>
<comment type="caution">
    <text evidence="3">The sequence shown here is derived from an EMBL/GenBank/DDBJ whole genome shotgun (WGS) entry which is preliminary data.</text>
</comment>
<evidence type="ECO:0000259" key="2">
    <source>
        <dbReference type="PROSITE" id="PS51782"/>
    </source>
</evidence>
<dbReference type="InterPro" id="IPR036779">
    <property type="entry name" value="LysM_dom_sf"/>
</dbReference>
<dbReference type="PROSITE" id="PS51782">
    <property type="entry name" value="LYSM"/>
    <property type="match status" value="1"/>
</dbReference>
<dbReference type="OrthoDB" id="2163452at2759"/>
<proteinExistence type="predicted"/>
<feature type="region of interest" description="Disordered" evidence="1">
    <location>
        <begin position="107"/>
        <end position="140"/>
    </location>
</feature>
<evidence type="ECO:0000313" key="4">
    <source>
        <dbReference type="Proteomes" id="UP000319731"/>
    </source>
</evidence>
<keyword evidence="4" id="KW-1185">Reference proteome</keyword>
<dbReference type="SUPFAM" id="SSF54106">
    <property type="entry name" value="LysM domain"/>
    <property type="match status" value="1"/>
</dbReference>
<dbReference type="PANTHER" id="PTHR20932:SF8">
    <property type="entry name" value="LD22649P"/>
    <property type="match status" value="1"/>
</dbReference>
<dbReference type="AlphaFoldDB" id="A0A507BKS2"/>
<protein>
    <recommendedName>
        <fullName evidence="2">LysM domain-containing protein</fullName>
    </recommendedName>
</protein>
<feature type="domain" description="LysM" evidence="2">
    <location>
        <begin position="18"/>
        <end position="62"/>
    </location>
</feature>
<feature type="compositionally biased region" description="Basic and acidic residues" evidence="1">
    <location>
        <begin position="120"/>
        <end position="129"/>
    </location>
</feature>